<keyword evidence="2" id="KW-1185">Reference proteome</keyword>
<reference evidence="1 2" key="1">
    <citation type="submission" date="2015-11" db="EMBL/GenBank/DDBJ databases">
        <title>Exploring the genomic traits of fungus-feeding bacterial genus Collimonas.</title>
        <authorList>
            <person name="Song C."/>
            <person name="Schmidt R."/>
            <person name="de Jager V."/>
            <person name="Krzyzanowska D."/>
            <person name="Jongedijk E."/>
            <person name="Cankar K."/>
            <person name="Beekwilder J."/>
            <person name="van Veen A."/>
            <person name="de Boer W."/>
            <person name="van Veen J.A."/>
            <person name="Garbeva P."/>
        </authorList>
    </citation>
    <scope>NUCLEOTIDE SEQUENCE [LARGE SCALE GENOMIC DNA]</scope>
    <source>
        <strain evidence="1 2">Ter291</strain>
    </source>
</reference>
<protein>
    <recommendedName>
        <fullName evidence="3">Secreted protein</fullName>
    </recommendedName>
</protein>
<evidence type="ECO:0008006" key="3">
    <source>
        <dbReference type="Google" id="ProtNLM"/>
    </source>
</evidence>
<accession>A0ABM5Z606</accession>
<organism evidence="1 2">
    <name type="scientific">Collimonas pratensis</name>
    <dbReference type="NCBI Taxonomy" id="279113"/>
    <lineage>
        <taxon>Bacteria</taxon>
        <taxon>Pseudomonadati</taxon>
        <taxon>Pseudomonadota</taxon>
        <taxon>Betaproteobacteria</taxon>
        <taxon>Burkholderiales</taxon>
        <taxon>Oxalobacteraceae</taxon>
        <taxon>Collimonas</taxon>
    </lineage>
</organism>
<sequence>MQGARRAAVLALQAVANVTAAAARQLRTVQMFKLFPDGVSTGQACPHGVLWACLL</sequence>
<gene>
    <name evidence="1" type="ORF">CPter291_2169</name>
</gene>
<evidence type="ECO:0000313" key="2">
    <source>
        <dbReference type="Proteomes" id="UP000074914"/>
    </source>
</evidence>
<name>A0ABM5Z606_9BURK</name>
<evidence type="ECO:0000313" key="1">
    <source>
        <dbReference type="EMBL" id="AMP14431.1"/>
    </source>
</evidence>
<dbReference type="EMBL" id="CP013236">
    <property type="protein sequence ID" value="AMP14431.1"/>
    <property type="molecule type" value="Genomic_DNA"/>
</dbReference>
<proteinExistence type="predicted"/>
<dbReference type="Proteomes" id="UP000074914">
    <property type="component" value="Chromosome"/>
</dbReference>